<protein>
    <recommendedName>
        <fullName evidence="4">YvaD family protein</fullName>
    </recommendedName>
</protein>
<keyword evidence="3" id="KW-1185">Reference proteome</keyword>
<dbReference type="InterPro" id="IPR020348">
    <property type="entry name" value="Uncharacterised_YvaD"/>
</dbReference>
<feature type="transmembrane region" description="Helical" evidence="1">
    <location>
        <begin position="78"/>
        <end position="97"/>
    </location>
</feature>
<dbReference type="Pfam" id="PF17314">
    <property type="entry name" value="DUF5360"/>
    <property type="match status" value="1"/>
</dbReference>
<dbReference type="Proteomes" id="UP000837932">
    <property type="component" value="Unassembled WGS sequence"/>
</dbReference>
<comment type="caution">
    <text evidence="2">The sequence shown here is derived from an EMBL/GenBank/DDBJ whole genome shotgun (WGS) entry which is preliminary data.</text>
</comment>
<keyword evidence="1" id="KW-1133">Transmembrane helix</keyword>
<keyword evidence="1" id="KW-0472">Membrane</keyword>
<organism evidence="2 3">
    <name type="scientific">Emticicia aquatica</name>
    <dbReference type="NCBI Taxonomy" id="1681835"/>
    <lineage>
        <taxon>Bacteria</taxon>
        <taxon>Pseudomonadati</taxon>
        <taxon>Bacteroidota</taxon>
        <taxon>Cytophagia</taxon>
        <taxon>Cytophagales</taxon>
        <taxon>Leadbetterellaceae</taxon>
        <taxon>Emticicia</taxon>
    </lineage>
</organism>
<reference evidence="2" key="1">
    <citation type="submission" date="2021-12" db="EMBL/GenBank/DDBJ databases">
        <authorList>
            <person name="Rodrigo-Torres L."/>
            <person name="Arahal R. D."/>
            <person name="Lucena T."/>
        </authorList>
    </citation>
    <scope>NUCLEOTIDE SEQUENCE</scope>
    <source>
        <strain evidence="2">CECT 8858</strain>
    </source>
</reference>
<accession>A0ABM9AKC9</accession>
<evidence type="ECO:0000256" key="1">
    <source>
        <dbReference type="SAM" id="Phobius"/>
    </source>
</evidence>
<proteinExistence type="predicted"/>
<keyword evidence="1" id="KW-0812">Transmembrane</keyword>
<feature type="transmembrane region" description="Helical" evidence="1">
    <location>
        <begin position="7"/>
        <end position="27"/>
    </location>
</feature>
<feature type="transmembrane region" description="Helical" evidence="1">
    <location>
        <begin position="47"/>
        <end position="66"/>
    </location>
</feature>
<sequence length="127" mass="15420">MKTLKYFFLITDIGFIIYWLITLLGLIPDEYLYQDYTNQLLVAWNWSFFWLDIFVSITGILSLYLWKKQNSSWEKIALISLVLTFCSGLQAISFWIIRKDFDITWWLPNLFLMIYPLFFIYKILKTK</sequence>
<dbReference type="RefSeq" id="WP_238803910.1">
    <property type="nucleotide sequence ID" value="NZ_CAKLPY010000001.1"/>
</dbReference>
<evidence type="ECO:0000313" key="2">
    <source>
        <dbReference type="EMBL" id="CAH0994156.1"/>
    </source>
</evidence>
<dbReference type="EMBL" id="CAKLPY010000001">
    <property type="protein sequence ID" value="CAH0994156.1"/>
    <property type="molecule type" value="Genomic_DNA"/>
</dbReference>
<feature type="transmembrane region" description="Helical" evidence="1">
    <location>
        <begin position="103"/>
        <end position="124"/>
    </location>
</feature>
<name>A0ABM9AKC9_9BACT</name>
<gene>
    <name evidence="2" type="ORF">EMA8858_00263</name>
</gene>
<evidence type="ECO:0008006" key="4">
    <source>
        <dbReference type="Google" id="ProtNLM"/>
    </source>
</evidence>
<evidence type="ECO:0000313" key="3">
    <source>
        <dbReference type="Proteomes" id="UP000837932"/>
    </source>
</evidence>